<evidence type="ECO:0000256" key="1">
    <source>
        <dbReference type="ARBA" id="ARBA00022801"/>
    </source>
</evidence>
<evidence type="ECO:0000259" key="2">
    <source>
        <dbReference type="PROSITE" id="PS51462"/>
    </source>
</evidence>
<dbReference type="PROSITE" id="PS51462">
    <property type="entry name" value="NUDIX"/>
    <property type="match status" value="1"/>
</dbReference>
<reference evidence="3" key="1">
    <citation type="journal article" date="2020" name="Fungal Divers.">
        <title>Resolving the Mortierellaceae phylogeny through synthesis of multi-gene phylogenetics and phylogenomics.</title>
        <authorList>
            <person name="Vandepol N."/>
            <person name="Liber J."/>
            <person name="Desiro A."/>
            <person name="Na H."/>
            <person name="Kennedy M."/>
            <person name="Barry K."/>
            <person name="Grigoriev I.V."/>
            <person name="Miller A.N."/>
            <person name="O'Donnell K."/>
            <person name="Stajich J.E."/>
            <person name="Bonito G."/>
        </authorList>
    </citation>
    <scope>NUCLEOTIDE SEQUENCE</scope>
    <source>
        <strain evidence="3">NVP1</strain>
    </source>
</reference>
<dbReference type="GO" id="GO:0016787">
    <property type="term" value="F:hydrolase activity"/>
    <property type="evidence" value="ECO:0007669"/>
    <property type="project" value="UniProtKB-KW"/>
</dbReference>
<accession>A0A9P5VMT1</accession>
<keyword evidence="4" id="KW-1185">Reference proteome</keyword>
<dbReference type="InterPro" id="IPR015797">
    <property type="entry name" value="NUDIX_hydrolase-like_dom_sf"/>
</dbReference>
<dbReference type="InterPro" id="IPR020084">
    <property type="entry name" value="NUDIX_hydrolase_CS"/>
</dbReference>
<evidence type="ECO:0000313" key="4">
    <source>
        <dbReference type="Proteomes" id="UP000696485"/>
    </source>
</evidence>
<dbReference type="PROSITE" id="PS00893">
    <property type="entry name" value="NUDIX_BOX"/>
    <property type="match status" value="1"/>
</dbReference>
<proteinExistence type="predicted"/>
<dbReference type="Proteomes" id="UP000696485">
    <property type="component" value="Unassembled WGS sequence"/>
</dbReference>
<dbReference type="GO" id="GO:0019693">
    <property type="term" value="P:ribose phosphate metabolic process"/>
    <property type="evidence" value="ECO:0007669"/>
    <property type="project" value="TreeGrafter"/>
</dbReference>
<sequence length="226" mass="24710">MPSHLKPLAEISTTRDHKLGAGRWLTLHEVAFNDPSGTERRWEVCRRSNAANKPDGEQSVDAVDVIAVIKNLQGRATNVILVVQYRPALSAFTVEFPSGLIDGGEEPATAAIRELQEETGFSQESGHKIKVISTSVPVAYEPGLTSSCSKVVVVGIEMEQDELFGPNALPRKPRLEDDEWSLQVVILPLSGLLHSLKELQTFAGGASKLVLDSRLYAWAIGRELRC</sequence>
<dbReference type="Pfam" id="PF00293">
    <property type="entry name" value="NUDIX"/>
    <property type="match status" value="1"/>
</dbReference>
<gene>
    <name evidence="3" type="ORF">BG006_004292</name>
</gene>
<keyword evidence="1" id="KW-0378">Hydrolase</keyword>
<dbReference type="PANTHER" id="PTHR11839">
    <property type="entry name" value="UDP/ADP-SUGAR PYROPHOSPHATASE"/>
    <property type="match status" value="1"/>
</dbReference>
<dbReference type="CDD" id="cd18888">
    <property type="entry name" value="NUDIX_ADPRase_Nudt5"/>
    <property type="match status" value="1"/>
</dbReference>
<dbReference type="SUPFAM" id="SSF55811">
    <property type="entry name" value="Nudix"/>
    <property type="match status" value="1"/>
</dbReference>
<dbReference type="EMBL" id="JAAAUY010000237">
    <property type="protein sequence ID" value="KAF9332834.1"/>
    <property type="molecule type" value="Genomic_DNA"/>
</dbReference>
<dbReference type="PANTHER" id="PTHR11839:SF1">
    <property type="entry name" value="ADP-SUGAR PYROPHOSPHATASE"/>
    <property type="match status" value="1"/>
</dbReference>
<organism evidence="3 4">
    <name type="scientific">Podila minutissima</name>
    <dbReference type="NCBI Taxonomy" id="64525"/>
    <lineage>
        <taxon>Eukaryota</taxon>
        <taxon>Fungi</taxon>
        <taxon>Fungi incertae sedis</taxon>
        <taxon>Mucoromycota</taxon>
        <taxon>Mortierellomycotina</taxon>
        <taxon>Mortierellomycetes</taxon>
        <taxon>Mortierellales</taxon>
        <taxon>Mortierellaceae</taxon>
        <taxon>Podila</taxon>
    </lineage>
</organism>
<dbReference type="AlphaFoldDB" id="A0A9P5VMT1"/>
<dbReference type="GO" id="GO:0006753">
    <property type="term" value="P:nucleoside phosphate metabolic process"/>
    <property type="evidence" value="ECO:0007669"/>
    <property type="project" value="TreeGrafter"/>
</dbReference>
<comment type="caution">
    <text evidence="3">The sequence shown here is derived from an EMBL/GenBank/DDBJ whole genome shotgun (WGS) entry which is preliminary data.</text>
</comment>
<protein>
    <recommendedName>
        <fullName evidence="2">Nudix hydrolase domain-containing protein</fullName>
    </recommendedName>
</protein>
<name>A0A9P5VMT1_9FUNG</name>
<dbReference type="InterPro" id="IPR000086">
    <property type="entry name" value="NUDIX_hydrolase_dom"/>
</dbReference>
<evidence type="ECO:0000313" key="3">
    <source>
        <dbReference type="EMBL" id="KAF9332834.1"/>
    </source>
</evidence>
<dbReference type="Gene3D" id="3.90.79.10">
    <property type="entry name" value="Nucleoside Triphosphate Pyrophosphohydrolase"/>
    <property type="match status" value="1"/>
</dbReference>
<feature type="domain" description="Nudix hydrolase" evidence="2">
    <location>
        <begin position="58"/>
        <end position="212"/>
    </location>
</feature>